<gene>
    <name evidence="1" type="ORF">OMM_14033</name>
</gene>
<evidence type="ECO:0000313" key="1">
    <source>
        <dbReference type="EMBL" id="ETR65579.1"/>
    </source>
</evidence>
<name>A0A1V1NSM4_9BACT</name>
<proteinExistence type="predicted"/>
<evidence type="ECO:0000313" key="2">
    <source>
        <dbReference type="Proteomes" id="UP000189670"/>
    </source>
</evidence>
<comment type="caution">
    <text evidence="1">The sequence shown here is derived from an EMBL/GenBank/DDBJ whole genome shotgun (WGS) entry which is preliminary data.</text>
</comment>
<dbReference type="EMBL" id="ATBP01002690">
    <property type="protein sequence ID" value="ETR65579.1"/>
    <property type="molecule type" value="Genomic_DNA"/>
</dbReference>
<dbReference type="Proteomes" id="UP000189670">
    <property type="component" value="Unassembled WGS sequence"/>
</dbReference>
<dbReference type="AlphaFoldDB" id="A0A1V1NSM4"/>
<sequence>MACHLNNGIHPKNGFFPTFIQLDNIGHWLKRLQNAKASLVYGIEISPQLVAKATQENSEANIQYFCENPTRLQFLTYHKNSSMQKCGKAATAWG</sequence>
<organism evidence="1 2">
    <name type="scientific">Candidatus Magnetoglobus multicellularis str. Araruama</name>
    <dbReference type="NCBI Taxonomy" id="890399"/>
    <lineage>
        <taxon>Bacteria</taxon>
        <taxon>Pseudomonadati</taxon>
        <taxon>Thermodesulfobacteriota</taxon>
        <taxon>Desulfobacteria</taxon>
        <taxon>Desulfobacterales</taxon>
        <taxon>Desulfobacteraceae</taxon>
        <taxon>Candidatus Magnetoglobus</taxon>
    </lineage>
</organism>
<protein>
    <submittedName>
        <fullName evidence="1">Uncharacterized protein</fullName>
    </submittedName>
</protein>
<reference evidence="2" key="1">
    <citation type="submission" date="2012-11" db="EMBL/GenBank/DDBJ databases">
        <authorList>
            <person name="Lucero-Rivera Y.E."/>
            <person name="Tovar-Ramirez D."/>
        </authorList>
    </citation>
    <scope>NUCLEOTIDE SEQUENCE [LARGE SCALE GENOMIC DNA]</scope>
    <source>
        <strain evidence="2">Araruama</strain>
    </source>
</reference>
<dbReference type="SUPFAM" id="SSF53335">
    <property type="entry name" value="S-adenosyl-L-methionine-dependent methyltransferases"/>
    <property type="match status" value="1"/>
</dbReference>
<dbReference type="InterPro" id="IPR029063">
    <property type="entry name" value="SAM-dependent_MTases_sf"/>
</dbReference>
<accession>A0A1V1NSM4</accession>